<organism evidence="3 4">
    <name type="scientific">Thermosyntropha lipolytica DSM 11003</name>
    <dbReference type="NCBI Taxonomy" id="1123382"/>
    <lineage>
        <taxon>Bacteria</taxon>
        <taxon>Bacillati</taxon>
        <taxon>Bacillota</taxon>
        <taxon>Clostridia</taxon>
        <taxon>Eubacteriales</taxon>
        <taxon>Syntrophomonadaceae</taxon>
        <taxon>Thermosyntropha</taxon>
    </lineage>
</organism>
<sequence length="426" mass="49861">MRRSKVENISAQTAAIKDYLLQNPYCEEEDLLNNLKISKNTLYRILLGLADDVTVYENDRELKIMRKGSRLTRDDIVKYLEENLYERSLFKKTERLLYLYNLLHSRIPYGGAEMELILKHYKEIMSNYGEELPAESSIKRMIYRDINELEEMGIVINRPSKENRKYALKEVYLPKLPPESAAAVYTSMLLYDNTLLEPVIAAARLELEKSFVRNKKVSHYAENIKNRIYVVGDTLASPERFGDILGKLIKAVTENIKIKIVYMHRDGTEGERWLEPLGMVCKRSVWYLLARKSGKKNSEVRVYRVDQIKSIYLREREVFTYPEDFCLHEYIKASWGIYCNDPVQKVVIKFSPEVAFRLKTIKYHPSQKILTEYADGSLLVEYEVCGLIEMQSWLMQWGENAEVISPESLRIALQERAQKILEKYNG</sequence>
<proteinExistence type="predicted"/>
<keyword evidence="4" id="KW-1185">Reference proteome</keyword>
<dbReference type="PROSITE" id="PS52050">
    <property type="entry name" value="WYL"/>
    <property type="match status" value="1"/>
</dbReference>
<evidence type="ECO:0000313" key="4">
    <source>
        <dbReference type="Proteomes" id="UP000242329"/>
    </source>
</evidence>
<feature type="domain" description="WCX" evidence="2">
    <location>
        <begin position="343"/>
        <end position="421"/>
    </location>
</feature>
<accession>A0A1M5R0J2</accession>
<dbReference type="STRING" id="1123382.SAMN02745221_01905"/>
<dbReference type="PANTHER" id="PTHR34580:SF1">
    <property type="entry name" value="PROTEIN PAFC"/>
    <property type="match status" value="1"/>
</dbReference>
<dbReference type="Pfam" id="PF13280">
    <property type="entry name" value="WYL"/>
    <property type="match status" value="1"/>
</dbReference>
<evidence type="ECO:0000259" key="2">
    <source>
        <dbReference type="Pfam" id="PF25583"/>
    </source>
</evidence>
<dbReference type="InterPro" id="IPR051534">
    <property type="entry name" value="CBASS_pafABC_assoc_protein"/>
</dbReference>
<dbReference type="EMBL" id="FQWY01000041">
    <property type="protein sequence ID" value="SHH19626.1"/>
    <property type="molecule type" value="Genomic_DNA"/>
</dbReference>
<name>A0A1M5R0J2_9FIRM</name>
<reference evidence="4" key="1">
    <citation type="submission" date="2016-11" db="EMBL/GenBank/DDBJ databases">
        <authorList>
            <person name="Varghese N."/>
            <person name="Submissions S."/>
        </authorList>
    </citation>
    <scope>NUCLEOTIDE SEQUENCE [LARGE SCALE GENOMIC DNA]</scope>
    <source>
        <strain evidence="4">DSM 11003</strain>
    </source>
</reference>
<protein>
    <submittedName>
        <fullName evidence="3">WYL domain-containing protein</fullName>
    </submittedName>
</protein>
<evidence type="ECO:0000313" key="3">
    <source>
        <dbReference type="EMBL" id="SHH19626.1"/>
    </source>
</evidence>
<dbReference type="InterPro" id="IPR057727">
    <property type="entry name" value="WCX_dom"/>
</dbReference>
<gene>
    <name evidence="3" type="ORF">SAMN02745221_01905</name>
</gene>
<dbReference type="Pfam" id="PF25583">
    <property type="entry name" value="WCX"/>
    <property type="match status" value="1"/>
</dbReference>
<dbReference type="AlphaFoldDB" id="A0A1M5R0J2"/>
<dbReference type="PANTHER" id="PTHR34580">
    <property type="match status" value="1"/>
</dbReference>
<dbReference type="InterPro" id="IPR026881">
    <property type="entry name" value="WYL_dom"/>
</dbReference>
<evidence type="ECO:0000259" key="1">
    <source>
        <dbReference type="Pfam" id="PF13280"/>
    </source>
</evidence>
<dbReference type="Proteomes" id="UP000242329">
    <property type="component" value="Unassembled WGS sequence"/>
</dbReference>
<feature type="domain" description="WYL" evidence="1">
    <location>
        <begin position="244"/>
        <end position="311"/>
    </location>
</feature>